<dbReference type="EMBL" id="JANCYU010000028">
    <property type="protein sequence ID" value="KAK4525121.1"/>
    <property type="molecule type" value="Genomic_DNA"/>
</dbReference>
<dbReference type="AlphaFoldDB" id="A0AAV9ICW2"/>
<feature type="domain" description="Nuclease associated modular" evidence="2">
    <location>
        <begin position="124"/>
        <end position="140"/>
    </location>
</feature>
<accession>A0AAV9ICW2</accession>
<reference evidence="3 4" key="1">
    <citation type="submission" date="2022-07" db="EMBL/GenBank/DDBJ databases">
        <title>Genome-wide signatures of adaptation to extreme environments.</title>
        <authorList>
            <person name="Cho C.H."/>
            <person name="Yoon H.S."/>
        </authorList>
    </citation>
    <scope>NUCLEOTIDE SEQUENCE [LARGE SCALE GENOMIC DNA]</scope>
    <source>
        <strain evidence="3 4">108.79 E11</strain>
    </source>
</reference>
<feature type="region of interest" description="Disordered" evidence="1">
    <location>
        <begin position="181"/>
        <end position="210"/>
    </location>
</feature>
<organism evidence="3 4">
    <name type="scientific">Galdieria yellowstonensis</name>
    <dbReference type="NCBI Taxonomy" id="3028027"/>
    <lineage>
        <taxon>Eukaryota</taxon>
        <taxon>Rhodophyta</taxon>
        <taxon>Bangiophyceae</taxon>
        <taxon>Galdieriales</taxon>
        <taxon>Galdieriaceae</taxon>
        <taxon>Galdieria</taxon>
    </lineage>
</organism>
<evidence type="ECO:0000259" key="2">
    <source>
        <dbReference type="SMART" id="SM00496"/>
    </source>
</evidence>
<dbReference type="Pfam" id="PF07460">
    <property type="entry name" value="NUMOD3"/>
    <property type="match status" value="2"/>
</dbReference>
<feature type="compositionally biased region" description="Basic residues" evidence="1">
    <location>
        <begin position="103"/>
        <end position="119"/>
    </location>
</feature>
<dbReference type="SUPFAM" id="SSF64496">
    <property type="entry name" value="DNA-binding domain of intron-encoded endonucleases"/>
    <property type="match status" value="1"/>
</dbReference>
<sequence length="383" mass="44119">MPFVFPSTQVFTRKFQLPCKRCCQVFYYPFSREYYKSMKLCRFYPVLVAAKKPNHVQENTSGELQDANSFFQSTNQAQNYSETRRNPFQREQLSTPLPNHNDRGRKKRKPHSLQTRKKISQSLRGRSLSMETRKKISDSMKGKQFSPSHRIAISERMQGPLNPMYGRRMSAQTRLKISLSLRKCKQHESRKNDSTLDDSVTSEEKKNDMQLDKTMLHEKYQQVRESLHLEVDREGLELIGQPSWMNLDEGKKRKLKMIQKSAKKRLRQVSRDIDNLEELDESFLVDDNVAQKLEPKIEKVNTDNNSFMDAVTTESNSQVDDTLVKPGKKGLMNTCSSCGGKGIKACEFCVKKYGVRSSKCIHCYGSGIMFCTVCNGSGELLSK</sequence>
<feature type="compositionally biased region" description="Basic and acidic residues" evidence="1">
    <location>
        <begin position="131"/>
        <end position="141"/>
    </location>
</feature>
<gene>
    <name evidence="3" type="ORF">GAYE_SCF08G3026</name>
</gene>
<dbReference type="GO" id="GO:0003677">
    <property type="term" value="F:DNA binding"/>
    <property type="evidence" value="ECO:0007669"/>
    <property type="project" value="InterPro"/>
</dbReference>
<feature type="domain" description="Nuclease associated modular" evidence="2">
    <location>
        <begin position="107"/>
        <end position="123"/>
    </location>
</feature>
<keyword evidence="4" id="KW-1185">Reference proteome</keyword>
<dbReference type="InterPro" id="IPR003611">
    <property type="entry name" value="NUMOD3"/>
</dbReference>
<dbReference type="Proteomes" id="UP001300502">
    <property type="component" value="Unassembled WGS sequence"/>
</dbReference>
<evidence type="ECO:0000313" key="4">
    <source>
        <dbReference type="Proteomes" id="UP001300502"/>
    </source>
</evidence>
<comment type="caution">
    <text evidence="3">The sequence shown here is derived from an EMBL/GenBank/DDBJ whole genome shotgun (WGS) entry which is preliminary data.</text>
</comment>
<feature type="region of interest" description="Disordered" evidence="1">
    <location>
        <begin position="77"/>
        <end position="146"/>
    </location>
</feature>
<proteinExistence type="predicted"/>
<feature type="domain" description="Nuclease associated modular" evidence="2">
    <location>
        <begin position="141"/>
        <end position="157"/>
    </location>
</feature>
<dbReference type="SMART" id="SM00496">
    <property type="entry name" value="IENR2"/>
    <property type="match status" value="4"/>
</dbReference>
<name>A0AAV9ICW2_9RHOD</name>
<evidence type="ECO:0000256" key="1">
    <source>
        <dbReference type="SAM" id="MobiDB-lite"/>
    </source>
</evidence>
<evidence type="ECO:0000313" key="3">
    <source>
        <dbReference type="EMBL" id="KAK4525121.1"/>
    </source>
</evidence>
<feature type="compositionally biased region" description="Polar residues" evidence="1">
    <location>
        <begin position="89"/>
        <end position="98"/>
    </location>
</feature>
<feature type="domain" description="Nuclease associated modular" evidence="2">
    <location>
        <begin position="165"/>
        <end position="181"/>
    </location>
</feature>
<protein>
    <recommendedName>
        <fullName evidence="2">Nuclease associated modular domain-containing protein</fullName>
    </recommendedName>
</protein>